<sequence length="103" mass="11477">GLVCNSTTSTWQWADGSHVDFKPKTYVGPLMGTCTPGRAWFIFDSSGEWVSWCDSDKGLYAFFCTDQLHVPVPNDECETIEDGDGLCYENILIISIIPVSWCT</sequence>
<dbReference type="PANTHER" id="PTHR22991">
    <property type="entry name" value="PROTEIN CBG13490"/>
    <property type="match status" value="1"/>
</dbReference>
<dbReference type="InterPro" id="IPR050976">
    <property type="entry name" value="Snaclec"/>
</dbReference>
<name>A0AAN4ZLY1_9BILA</name>
<accession>A0AAN4ZLY1</accession>
<dbReference type="Proteomes" id="UP001328107">
    <property type="component" value="Unassembled WGS sequence"/>
</dbReference>
<evidence type="ECO:0000256" key="1">
    <source>
        <dbReference type="ARBA" id="ARBA00023157"/>
    </source>
</evidence>
<protein>
    <recommendedName>
        <fullName evidence="4">C-type lectin</fullName>
    </recommendedName>
</protein>
<feature type="non-terminal residue" evidence="2">
    <location>
        <position position="1"/>
    </location>
</feature>
<reference evidence="3" key="1">
    <citation type="submission" date="2022-10" db="EMBL/GenBank/DDBJ databases">
        <title>Genome assembly of Pristionchus species.</title>
        <authorList>
            <person name="Yoshida K."/>
            <person name="Sommer R.J."/>
        </authorList>
    </citation>
    <scope>NUCLEOTIDE SEQUENCE [LARGE SCALE GENOMIC DNA]</scope>
    <source>
        <strain evidence="3">RS5460</strain>
    </source>
</reference>
<dbReference type="EMBL" id="BTRK01000003">
    <property type="protein sequence ID" value="GMR43201.1"/>
    <property type="molecule type" value="Genomic_DNA"/>
</dbReference>
<evidence type="ECO:0000313" key="3">
    <source>
        <dbReference type="Proteomes" id="UP001328107"/>
    </source>
</evidence>
<gene>
    <name evidence="2" type="ORF">PMAYCL1PPCAC_13396</name>
</gene>
<comment type="caution">
    <text evidence="2">The sequence shown here is derived from an EMBL/GenBank/DDBJ whole genome shotgun (WGS) entry which is preliminary data.</text>
</comment>
<dbReference type="PANTHER" id="PTHR22991:SF40">
    <property type="entry name" value="PROTEIN CBG13490"/>
    <property type="match status" value="1"/>
</dbReference>
<proteinExistence type="predicted"/>
<dbReference type="AlphaFoldDB" id="A0AAN4ZLY1"/>
<evidence type="ECO:0000313" key="2">
    <source>
        <dbReference type="EMBL" id="GMR43201.1"/>
    </source>
</evidence>
<organism evidence="2 3">
    <name type="scientific">Pristionchus mayeri</name>
    <dbReference type="NCBI Taxonomy" id="1317129"/>
    <lineage>
        <taxon>Eukaryota</taxon>
        <taxon>Metazoa</taxon>
        <taxon>Ecdysozoa</taxon>
        <taxon>Nematoda</taxon>
        <taxon>Chromadorea</taxon>
        <taxon>Rhabditida</taxon>
        <taxon>Rhabditina</taxon>
        <taxon>Diplogasteromorpha</taxon>
        <taxon>Diplogasteroidea</taxon>
        <taxon>Neodiplogasteridae</taxon>
        <taxon>Pristionchus</taxon>
    </lineage>
</organism>
<keyword evidence="1" id="KW-1015">Disulfide bond</keyword>
<keyword evidence="3" id="KW-1185">Reference proteome</keyword>
<evidence type="ECO:0008006" key="4">
    <source>
        <dbReference type="Google" id="ProtNLM"/>
    </source>
</evidence>